<protein>
    <submittedName>
        <fullName evidence="2">EamA/RhaT family transporter</fullName>
    </submittedName>
</protein>
<proteinExistence type="predicted"/>
<dbReference type="EMBL" id="CP036546">
    <property type="protein sequence ID" value="QCQ46662.1"/>
    <property type="molecule type" value="Genomic_DNA"/>
</dbReference>
<organism evidence="2 3">
    <name type="scientific">Bacteroides fragilis</name>
    <dbReference type="NCBI Taxonomy" id="817"/>
    <lineage>
        <taxon>Bacteria</taxon>
        <taxon>Pseudomonadati</taxon>
        <taxon>Bacteroidota</taxon>
        <taxon>Bacteroidia</taxon>
        <taxon>Bacteroidales</taxon>
        <taxon>Bacteroidaceae</taxon>
        <taxon>Bacteroides</taxon>
    </lineage>
</organism>
<accession>A0AAE6EV97</accession>
<evidence type="ECO:0000313" key="3">
    <source>
        <dbReference type="Proteomes" id="UP000036847"/>
    </source>
</evidence>
<dbReference type="Gene3D" id="1.10.3730.20">
    <property type="match status" value="1"/>
</dbReference>
<dbReference type="AlphaFoldDB" id="A0AAE6EV97"/>
<dbReference type="Proteomes" id="UP000036847">
    <property type="component" value="Chromosome"/>
</dbReference>
<dbReference type="InterPro" id="IPR037185">
    <property type="entry name" value="EmrE-like"/>
</dbReference>
<feature type="transmembrane region" description="Helical" evidence="1">
    <location>
        <begin position="51"/>
        <end position="71"/>
    </location>
</feature>
<sequence length="97" mass="10288">MIISSFSVCIGQLFWKLATDGNIGYLIGGFALYGIGALIMIIAYKFGSLSVLQPILSINYVISCLVGHFILSEDLSKTNIMGVFIIIAGVILIAGGD</sequence>
<keyword evidence="1" id="KW-0472">Membrane</keyword>
<evidence type="ECO:0000313" key="2">
    <source>
        <dbReference type="EMBL" id="QCQ46662.1"/>
    </source>
</evidence>
<feature type="transmembrane region" description="Helical" evidence="1">
    <location>
        <begin position="23"/>
        <end position="44"/>
    </location>
</feature>
<feature type="transmembrane region" description="Helical" evidence="1">
    <location>
        <begin position="77"/>
        <end position="95"/>
    </location>
</feature>
<keyword evidence="1" id="KW-1133">Transmembrane helix</keyword>
<gene>
    <name evidence="2" type="ORF">EC80_018410</name>
</gene>
<evidence type="ECO:0000256" key="1">
    <source>
        <dbReference type="SAM" id="Phobius"/>
    </source>
</evidence>
<dbReference type="RefSeq" id="WP_032536105.1">
    <property type="nucleotide sequence ID" value="NZ_CP036546.1"/>
</dbReference>
<name>A0AAE6EV97_BACFG</name>
<dbReference type="SUPFAM" id="SSF103481">
    <property type="entry name" value="Multidrug resistance efflux transporter EmrE"/>
    <property type="match status" value="1"/>
</dbReference>
<reference evidence="2 3" key="1">
    <citation type="submission" date="2019-03" db="EMBL/GenBank/DDBJ databases">
        <title>Complete genome assembly of MDR B. fragilis.</title>
        <authorList>
            <person name="Sydenham T.V."/>
            <person name="Hasman H."/>
            <person name="Justesen U.S."/>
        </authorList>
    </citation>
    <scope>NUCLEOTIDE SEQUENCE [LARGE SCALE GENOMIC DNA]</scope>
    <source>
        <strain evidence="2 3">DCMSKEJBY0001B</strain>
    </source>
</reference>
<keyword evidence="1" id="KW-0812">Transmembrane</keyword>